<evidence type="ECO:0000313" key="1">
    <source>
        <dbReference type="EMBL" id="SFF37193.1"/>
    </source>
</evidence>
<evidence type="ECO:0008006" key="3">
    <source>
        <dbReference type="Google" id="ProtNLM"/>
    </source>
</evidence>
<reference evidence="2" key="1">
    <citation type="submission" date="2016-10" db="EMBL/GenBank/DDBJ databases">
        <authorList>
            <person name="Varghese N."/>
            <person name="Submissions S."/>
        </authorList>
    </citation>
    <scope>NUCLEOTIDE SEQUENCE [LARGE SCALE GENOMIC DNA]</scope>
    <source>
        <strain evidence="2">DSM 19083</strain>
    </source>
</reference>
<dbReference type="AlphaFoldDB" id="A0A1I2I6E3"/>
<accession>A0A1I2I6E3</accession>
<keyword evidence="2" id="KW-1185">Reference proteome</keyword>
<name>A0A1I2I6E3_9MICO</name>
<dbReference type="RefSeq" id="WP_219810235.1">
    <property type="nucleotide sequence ID" value="NZ_FONZ01000008.1"/>
</dbReference>
<protein>
    <recommendedName>
        <fullName evidence="3">Right handed beta helix region</fullName>
    </recommendedName>
</protein>
<sequence length="81" mass="8731">TQDRGSVSDLTFSKNWVDGGACSVNIAEKKYGPLSGLRFTDNIFGTNTRHAYCAILKPTTTTIVESGNTFTDGHAFKVSRG</sequence>
<dbReference type="EMBL" id="FONZ01000008">
    <property type="protein sequence ID" value="SFF37193.1"/>
    <property type="molecule type" value="Genomic_DNA"/>
</dbReference>
<evidence type="ECO:0000313" key="2">
    <source>
        <dbReference type="Proteomes" id="UP000198520"/>
    </source>
</evidence>
<feature type="non-terminal residue" evidence="1">
    <location>
        <position position="1"/>
    </location>
</feature>
<organism evidence="1 2">
    <name type="scientific">Flavimobilis marinus</name>
    <dbReference type="NCBI Taxonomy" id="285351"/>
    <lineage>
        <taxon>Bacteria</taxon>
        <taxon>Bacillati</taxon>
        <taxon>Actinomycetota</taxon>
        <taxon>Actinomycetes</taxon>
        <taxon>Micrococcales</taxon>
        <taxon>Jonesiaceae</taxon>
        <taxon>Flavimobilis</taxon>
    </lineage>
</organism>
<proteinExistence type="predicted"/>
<dbReference type="Proteomes" id="UP000198520">
    <property type="component" value="Unassembled WGS sequence"/>
</dbReference>
<dbReference type="STRING" id="285351.SAMN04488035_2706"/>
<gene>
    <name evidence="1" type="ORF">SAMN04488035_2706</name>
</gene>